<dbReference type="InterPro" id="IPR008278">
    <property type="entry name" value="4-PPantetheinyl_Trfase_dom"/>
</dbReference>
<accession>A0AAD5KBX8</accession>
<evidence type="ECO:0000313" key="6">
    <source>
        <dbReference type="Proteomes" id="UP001209540"/>
    </source>
</evidence>
<dbReference type="GO" id="GO:0008897">
    <property type="term" value="F:holo-[acyl-carrier-protein] synthase activity"/>
    <property type="evidence" value="ECO:0007669"/>
    <property type="project" value="UniProtKB-EC"/>
</dbReference>
<dbReference type="GO" id="GO:0019878">
    <property type="term" value="P:lysine biosynthetic process via aminoadipic acid"/>
    <property type="evidence" value="ECO:0007669"/>
    <property type="project" value="TreeGrafter"/>
</dbReference>
<evidence type="ECO:0000313" key="5">
    <source>
        <dbReference type="EMBL" id="KAI9264973.1"/>
    </source>
</evidence>
<dbReference type="GO" id="GO:0000287">
    <property type="term" value="F:magnesium ion binding"/>
    <property type="evidence" value="ECO:0007669"/>
    <property type="project" value="InterPro"/>
</dbReference>
<dbReference type="Proteomes" id="UP001209540">
    <property type="component" value="Unassembled WGS sequence"/>
</dbReference>
<keyword evidence="6" id="KW-1185">Reference proteome</keyword>
<dbReference type="EMBL" id="JAIXMP010000011">
    <property type="protein sequence ID" value="KAI9264973.1"/>
    <property type="molecule type" value="Genomic_DNA"/>
</dbReference>
<dbReference type="Gene3D" id="3.90.470.20">
    <property type="entry name" value="4'-phosphopantetheinyl transferase domain"/>
    <property type="match status" value="2"/>
</dbReference>
<dbReference type="InterPro" id="IPR055066">
    <property type="entry name" value="AASDHPPT_N"/>
</dbReference>
<sequence>MILLAFNIQQELNESKFGEALRWLPTQEHDRILRFKFNNDRRLALASQLLKRYVFVHYYGMTMHSLQFVTEQQGGKPKLLGFDDQYDFNVSHQGDWVILMATHQSSQKVGIDIVSTDSISSMSSNDLIDTFSPQLAPKEIAMLKTHEHPIEAFYAIWALKESYVKATGIGLYMDLHSLCFQNNVIDKKKEKQGEEKRQEQQEEWQFELYWLDHKSICSICYSTSTTIKDLSSHGSNSSNTHWQNSPNPTTQLIGDPCPKILQHPFKLVTYSDLVSILS</sequence>
<dbReference type="AlphaFoldDB" id="A0AAD5KBX8"/>
<evidence type="ECO:0000259" key="3">
    <source>
        <dbReference type="Pfam" id="PF01648"/>
    </source>
</evidence>
<dbReference type="EC" id="2.7.8.7" evidence="1"/>
<proteinExistence type="predicted"/>
<evidence type="ECO:0000256" key="2">
    <source>
        <dbReference type="ARBA" id="ARBA00022679"/>
    </source>
</evidence>
<organism evidence="5 6">
    <name type="scientific">Phascolomyces articulosus</name>
    <dbReference type="NCBI Taxonomy" id="60185"/>
    <lineage>
        <taxon>Eukaryota</taxon>
        <taxon>Fungi</taxon>
        <taxon>Fungi incertae sedis</taxon>
        <taxon>Mucoromycota</taxon>
        <taxon>Mucoromycotina</taxon>
        <taxon>Mucoromycetes</taxon>
        <taxon>Mucorales</taxon>
        <taxon>Lichtheimiaceae</taxon>
        <taxon>Phascolomyces</taxon>
    </lineage>
</organism>
<keyword evidence="2 5" id="KW-0808">Transferase</keyword>
<evidence type="ECO:0000259" key="4">
    <source>
        <dbReference type="Pfam" id="PF22624"/>
    </source>
</evidence>
<protein>
    <recommendedName>
        <fullName evidence="1">holo-[acyl-carrier-protein] synthase</fullName>
        <ecNumber evidence="1">2.7.8.7</ecNumber>
    </recommendedName>
</protein>
<feature type="domain" description="4'-phosphopantetheinyl transferase N-terminal" evidence="4">
    <location>
        <begin position="14"/>
        <end position="103"/>
    </location>
</feature>
<dbReference type="PANTHER" id="PTHR12215">
    <property type="entry name" value="PHOSPHOPANTETHEINE TRANSFERASE"/>
    <property type="match status" value="1"/>
</dbReference>
<dbReference type="GO" id="GO:0005829">
    <property type="term" value="C:cytosol"/>
    <property type="evidence" value="ECO:0007669"/>
    <property type="project" value="TreeGrafter"/>
</dbReference>
<reference evidence="5" key="1">
    <citation type="journal article" date="2022" name="IScience">
        <title>Evolution of zygomycete secretomes and the origins of terrestrial fungal ecologies.</title>
        <authorList>
            <person name="Chang Y."/>
            <person name="Wang Y."/>
            <person name="Mondo S."/>
            <person name="Ahrendt S."/>
            <person name="Andreopoulos W."/>
            <person name="Barry K."/>
            <person name="Beard J."/>
            <person name="Benny G.L."/>
            <person name="Blankenship S."/>
            <person name="Bonito G."/>
            <person name="Cuomo C."/>
            <person name="Desiro A."/>
            <person name="Gervers K.A."/>
            <person name="Hundley H."/>
            <person name="Kuo A."/>
            <person name="LaButti K."/>
            <person name="Lang B.F."/>
            <person name="Lipzen A."/>
            <person name="O'Donnell K."/>
            <person name="Pangilinan J."/>
            <person name="Reynolds N."/>
            <person name="Sandor L."/>
            <person name="Smith M.E."/>
            <person name="Tsang A."/>
            <person name="Grigoriev I.V."/>
            <person name="Stajich J.E."/>
            <person name="Spatafora J.W."/>
        </authorList>
    </citation>
    <scope>NUCLEOTIDE SEQUENCE</scope>
    <source>
        <strain evidence="5">RSA 2281</strain>
    </source>
</reference>
<dbReference type="PANTHER" id="PTHR12215:SF10">
    <property type="entry name" value="L-AMINOADIPATE-SEMIALDEHYDE DEHYDROGENASE-PHOSPHOPANTETHEINYL TRANSFERASE"/>
    <property type="match status" value="1"/>
</dbReference>
<name>A0AAD5KBX8_9FUNG</name>
<dbReference type="Pfam" id="PF01648">
    <property type="entry name" value="ACPS"/>
    <property type="match status" value="1"/>
</dbReference>
<comment type="caution">
    <text evidence="5">The sequence shown here is derived from an EMBL/GenBank/DDBJ whole genome shotgun (WGS) entry which is preliminary data.</text>
</comment>
<reference evidence="5" key="2">
    <citation type="submission" date="2023-02" db="EMBL/GenBank/DDBJ databases">
        <authorList>
            <consortium name="DOE Joint Genome Institute"/>
            <person name="Mondo S.J."/>
            <person name="Chang Y."/>
            <person name="Wang Y."/>
            <person name="Ahrendt S."/>
            <person name="Andreopoulos W."/>
            <person name="Barry K."/>
            <person name="Beard J."/>
            <person name="Benny G.L."/>
            <person name="Blankenship S."/>
            <person name="Bonito G."/>
            <person name="Cuomo C."/>
            <person name="Desiro A."/>
            <person name="Gervers K.A."/>
            <person name="Hundley H."/>
            <person name="Kuo A."/>
            <person name="LaButti K."/>
            <person name="Lang B.F."/>
            <person name="Lipzen A."/>
            <person name="O'Donnell K."/>
            <person name="Pangilinan J."/>
            <person name="Reynolds N."/>
            <person name="Sandor L."/>
            <person name="Smith M.W."/>
            <person name="Tsang A."/>
            <person name="Grigoriev I.V."/>
            <person name="Stajich J.E."/>
            <person name="Spatafora J.W."/>
        </authorList>
    </citation>
    <scope>NUCLEOTIDE SEQUENCE</scope>
    <source>
        <strain evidence="5">RSA 2281</strain>
    </source>
</reference>
<gene>
    <name evidence="5" type="ORF">BDA99DRAFT_559070</name>
</gene>
<feature type="domain" description="4'-phosphopantetheinyl transferase" evidence="3">
    <location>
        <begin position="109"/>
        <end position="200"/>
    </location>
</feature>
<dbReference type="InterPro" id="IPR037143">
    <property type="entry name" value="4-PPantetheinyl_Trfase_dom_sf"/>
</dbReference>
<dbReference type="SUPFAM" id="SSF56214">
    <property type="entry name" value="4'-phosphopantetheinyl transferase"/>
    <property type="match status" value="2"/>
</dbReference>
<evidence type="ECO:0000256" key="1">
    <source>
        <dbReference type="ARBA" id="ARBA00013172"/>
    </source>
</evidence>
<dbReference type="Pfam" id="PF22624">
    <property type="entry name" value="AASDHPPT_N"/>
    <property type="match status" value="1"/>
</dbReference>
<dbReference type="InterPro" id="IPR050559">
    <property type="entry name" value="P-Pant_transferase_sf"/>
</dbReference>